<protein>
    <recommendedName>
        <fullName evidence="14">Calmodulin</fullName>
    </recommendedName>
</protein>
<organism evidence="13">
    <name type="scientific">Bicosoecida sp. CB-2014</name>
    <dbReference type="NCBI Taxonomy" id="1486930"/>
    <lineage>
        <taxon>Eukaryota</taxon>
        <taxon>Sar</taxon>
        <taxon>Stramenopiles</taxon>
        <taxon>Bigyra</taxon>
        <taxon>Opalozoa</taxon>
        <taxon>Bicosoecida</taxon>
    </lineage>
</organism>
<evidence type="ECO:0000256" key="6">
    <source>
        <dbReference type="ARBA" id="ARBA00022837"/>
    </source>
</evidence>
<dbReference type="SMART" id="SM00054">
    <property type="entry name" value="EFh"/>
    <property type="match status" value="4"/>
</dbReference>
<dbReference type="GO" id="GO:0004674">
    <property type="term" value="F:protein serine/threonine kinase activity"/>
    <property type="evidence" value="ECO:0007669"/>
    <property type="project" value="UniProtKB-KW"/>
</dbReference>
<comment type="cofactor">
    <cofactor evidence="1">
        <name>Mg(2+)</name>
        <dbReference type="ChEBI" id="CHEBI:18420"/>
    </cofactor>
</comment>
<evidence type="ECO:0000256" key="8">
    <source>
        <dbReference type="ARBA" id="ARBA00024334"/>
    </source>
</evidence>
<dbReference type="GO" id="GO:0005524">
    <property type="term" value="F:ATP binding"/>
    <property type="evidence" value="ECO:0007669"/>
    <property type="project" value="UniProtKB-UniRule"/>
</dbReference>
<evidence type="ECO:0000256" key="9">
    <source>
        <dbReference type="PROSITE-ProRule" id="PRU10141"/>
    </source>
</evidence>
<dbReference type="InterPro" id="IPR011992">
    <property type="entry name" value="EF-hand-dom_pair"/>
</dbReference>
<dbReference type="InterPro" id="IPR008271">
    <property type="entry name" value="Ser/Thr_kinase_AS"/>
</dbReference>
<accession>A0A7S1C984</accession>
<dbReference type="PROSITE" id="PS00108">
    <property type="entry name" value="PROTEIN_KINASE_ST"/>
    <property type="match status" value="1"/>
</dbReference>
<dbReference type="FunFam" id="1.10.238.10:FF:000001">
    <property type="entry name" value="Calmodulin 1"/>
    <property type="match status" value="1"/>
</dbReference>
<keyword evidence="7 9" id="KW-0067">ATP-binding</keyword>
<reference evidence="13" key="1">
    <citation type="submission" date="2021-01" db="EMBL/GenBank/DDBJ databases">
        <authorList>
            <person name="Corre E."/>
            <person name="Pelletier E."/>
            <person name="Niang G."/>
            <person name="Scheremetjew M."/>
            <person name="Finn R."/>
            <person name="Kale V."/>
            <person name="Holt S."/>
            <person name="Cochrane G."/>
            <person name="Meng A."/>
            <person name="Brown T."/>
            <person name="Cohen L."/>
        </authorList>
    </citation>
    <scope>NUCLEOTIDE SEQUENCE</scope>
    <source>
        <strain evidence="13">Ms1</strain>
    </source>
</reference>
<feature type="domain" description="Protein kinase" evidence="11">
    <location>
        <begin position="1"/>
        <end position="261"/>
    </location>
</feature>
<keyword evidence="2 10" id="KW-0723">Serine/threonine-protein kinase</keyword>
<dbReference type="Pfam" id="PF13499">
    <property type="entry name" value="EF-hand_7"/>
    <property type="match status" value="2"/>
</dbReference>
<proteinExistence type="inferred from homology"/>
<dbReference type="PROSITE" id="PS50222">
    <property type="entry name" value="EF_HAND_2"/>
    <property type="match status" value="4"/>
</dbReference>
<dbReference type="InterPro" id="IPR000719">
    <property type="entry name" value="Prot_kinase_dom"/>
</dbReference>
<evidence type="ECO:0000256" key="2">
    <source>
        <dbReference type="ARBA" id="ARBA00022527"/>
    </source>
</evidence>
<dbReference type="Pfam" id="PF00069">
    <property type="entry name" value="Pkinase"/>
    <property type="match status" value="1"/>
</dbReference>
<sequence length="448" mass="50644">MEETVLGKGSFGEVVCGHDRKSGTTYAIKCLSKIRFPSDEEKEAAHLEAKIMTKVAGHPHVVGMDAYLEDKANVYFVLEWCRGGDLMKYVYKCKHFSEKVASCLFQQMLLGVKHCHEKGVVHRDLKPDNFLFASTEGRTHLKLADFGLSTIIDEPDQIITDPVGSAFFIAPEVFTKRYTKSCDIWSLGVILYLMLGGTVPFGAKATKATEVYRAIQRDTLTFKTKHWQSISAPARELITGLLEKDAAKRYTVEQALSHAWVNGDVAPDDPIDRQVVLAMYNFNANNKLRKAALRMVASTLSASDVQKLRMEFHKIDTDTSQSISVSELAAALHHLGLPAGAGVQKLMANMDFDEDGTINLEEFLVATSEMQMIYHQNNIWWAFCEYDRNKDGHITLEELKKVLKDEPDEEVRKHIDEYDTDGDGRINYEEFIRMLVPQDIEFQKITMT</sequence>
<feature type="binding site" evidence="9">
    <location>
        <position position="29"/>
    </location>
    <ligand>
        <name>ATP</name>
        <dbReference type="ChEBI" id="CHEBI:30616"/>
    </ligand>
</feature>
<evidence type="ECO:0000256" key="3">
    <source>
        <dbReference type="ARBA" id="ARBA00022679"/>
    </source>
</evidence>
<dbReference type="PANTHER" id="PTHR24349">
    <property type="entry name" value="SERINE/THREONINE-PROTEIN KINASE"/>
    <property type="match status" value="1"/>
</dbReference>
<keyword evidence="5" id="KW-0418">Kinase</keyword>
<dbReference type="InterPro" id="IPR011009">
    <property type="entry name" value="Kinase-like_dom_sf"/>
</dbReference>
<evidence type="ECO:0000256" key="10">
    <source>
        <dbReference type="RuleBase" id="RU000304"/>
    </source>
</evidence>
<dbReference type="CDD" id="cd05117">
    <property type="entry name" value="STKc_CAMK"/>
    <property type="match status" value="1"/>
</dbReference>
<dbReference type="AlphaFoldDB" id="A0A7S1C984"/>
<dbReference type="SUPFAM" id="SSF56112">
    <property type="entry name" value="Protein kinase-like (PK-like)"/>
    <property type="match status" value="1"/>
</dbReference>
<dbReference type="FunFam" id="1.10.510.10:FF:000571">
    <property type="entry name" value="Maternal embryonic leucine zipper kinase"/>
    <property type="match status" value="1"/>
</dbReference>
<evidence type="ECO:0000313" key="13">
    <source>
        <dbReference type="EMBL" id="CAD8913091.1"/>
    </source>
</evidence>
<dbReference type="PROSITE" id="PS00107">
    <property type="entry name" value="PROTEIN_KINASE_ATP"/>
    <property type="match status" value="1"/>
</dbReference>
<dbReference type="Gene3D" id="3.30.200.20">
    <property type="entry name" value="Phosphorylase Kinase, domain 1"/>
    <property type="match status" value="1"/>
</dbReference>
<name>A0A7S1C984_9STRA</name>
<dbReference type="InterPro" id="IPR002048">
    <property type="entry name" value="EF_hand_dom"/>
</dbReference>
<evidence type="ECO:0000256" key="1">
    <source>
        <dbReference type="ARBA" id="ARBA00001946"/>
    </source>
</evidence>
<dbReference type="PROSITE" id="PS50011">
    <property type="entry name" value="PROTEIN_KINASE_DOM"/>
    <property type="match status" value="1"/>
</dbReference>
<dbReference type="CDD" id="cd00051">
    <property type="entry name" value="EFh"/>
    <property type="match status" value="1"/>
</dbReference>
<feature type="domain" description="EF-hand" evidence="12">
    <location>
        <begin position="303"/>
        <end position="338"/>
    </location>
</feature>
<keyword evidence="4 9" id="KW-0547">Nucleotide-binding</keyword>
<evidence type="ECO:0000256" key="4">
    <source>
        <dbReference type="ARBA" id="ARBA00022741"/>
    </source>
</evidence>
<dbReference type="GO" id="GO:0005509">
    <property type="term" value="F:calcium ion binding"/>
    <property type="evidence" value="ECO:0007669"/>
    <property type="project" value="InterPro"/>
</dbReference>
<keyword evidence="6" id="KW-0106">Calcium</keyword>
<dbReference type="PROSITE" id="PS00018">
    <property type="entry name" value="EF_HAND_1"/>
    <property type="match status" value="3"/>
</dbReference>
<dbReference type="Gene3D" id="1.10.238.10">
    <property type="entry name" value="EF-hand"/>
    <property type="match status" value="1"/>
</dbReference>
<gene>
    <name evidence="13" type="ORF">BSP0115_LOCUS6343</name>
</gene>
<dbReference type="InterPro" id="IPR018247">
    <property type="entry name" value="EF_Hand_1_Ca_BS"/>
</dbReference>
<keyword evidence="3" id="KW-0808">Transferase</keyword>
<comment type="similarity">
    <text evidence="8">Belongs to the protein kinase superfamily. Ser/Thr protein kinase family. CDPK subfamily.</text>
</comment>
<dbReference type="EMBL" id="HBFS01009189">
    <property type="protein sequence ID" value="CAD8913091.1"/>
    <property type="molecule type" value="Transcribed_RNA"/>
</dbReference>
<evidence type="ECO:0000259" key="11">
    <source>
        <dbReference type="PROSITE" id="PS50011"/>
    </source>
</evidence>
<feature type="domain" description="EF-hand" evidence="12">
    <location>
        <begin position="343"/>
        <end position="373"/>
    </location>
</feature>
<dbReference type="SMART" id="SM00220">
    <property type="entry name" value="S_TKc"/>
    <property type="match status" value="1"/>
</dbReference>
<feature type="domain" description="EF-hand" evidence="12">
    <location>
        <begin position="406"/>
        <end position="441"/>
    </location>
</feature>
<dbReference type="Gene3D" id="1.10.510.10">
    <property type="entry name" value="Transferase(Phosphotransferase) domain 1"/>
    <property type="match status" value="1"/>
</dbReference>
<evidence type="ECO:0008006" key="14">
    <source>
        <dbReference type="Google" id="ProtNLM"/>
    </source>
</evidence>
<feature type="domain" description="EF-hand" evidence="12">
    <location>
        <begin position="374"/>
        <end position="404"/>
    </location>
</feature>
<dbReference type="InterPro" id="IPR017441">
    <property type="entry name" value="Protein_kinase_ATP_BS"/>
</dbReference>
<evidence type="ECO:0000256" key="7">
    <source>
        <dbReference type="ARBA" id="ARBA00022840"/>
    </source>
</evidence>
<dbReference type="InterPro" id="IPR050205">
    <property type="entry name" value="CDPK_Ser/Thr_kinases"/>
</dbReference>
<evidence type="ECO:0000259" key="12">
    <source>
        <dbReference type="PROSITE" id="PS50222"/>
    </source>
</evidence>
<evidence type="ECO:0000256" key="5">
    <source>
        <dbReference type="ARBA" id="ARBA00022777"/>
    </source>
</evidence>
<dbReference type="SUPFAM" id="SSF47473">
    <property type="entry name" value="EF-hand"/>
    <property type="match status" value="1"/>
</dbReference>